<dbReference type="NCBIfam" id="TIGR01730">
    <property type="entry name" value="RND_mfp"/>
    <property type="match status" value="1"/>
</dbReference>
<dbReference type="InterPro" id="IPR058792">
    <property type="entry name" value="Beta-barrel_RND_2"/>
</dbReference>
<gene>
    <name evidence="6" type="ORF">ABIE08_000770</name>
</gene>
<dbReference type="Gene3D" id="2.40.50.100">
    <property type="match status" value="1"/>
</dbReference>
<dbReference type="InterPro" id="IPR058625">
    <property type="entry name" value="MdtA-like_BSH"/>
</dbReference>
<dbReference type="RefSeq" id="WP_354548899.1">
    <property type="nucleotide sequence ID" value="NZ_JBEPSM010000001.1"/>
</dbReference>
<evidence type="ECO:0000313" key="6">
    <source>
        <dbReference type="EMBL" id="MET4632857.1"/>
    </source>
</evidence>
<dbReference type="Pfam" id="PF25954">
    <property type="entry name" value="Beta-barrel_RND_2"/>
    <property type="match status" value="1"/>
</dbReference>
<accession>A0ABV2QV00</accession>
<protein>
    <submittedName>
        <fullName evidence="6">RND family efflux transporter MFP subunit</fullName>
    </submittedName>
</protein>
<dbReference type="Gene3D" id="1.10.287.470">
    <property type="entry name" value="Helix hairpin bin"/>
    <property type="match status" value="1"/>
</dbReference>
<dbReference type="Gene3D" id="2.40.30.170">
    <property type="match status" value="1"/>
</dbReference>
<feature type="domain" description="CusB-like beta-barrel" evidence="4">
    <location>
        <begin position="219"/>
        <end position="274"/>
    </location>
</feature>
<dbReference type="InterPro" id="IPR058624">
    <property type="entry name" value="MdtA-like_HH"/>
</dbReference>
<evidence type="ECO:0000313" key="7">
    <source>
        <dbReference type="Proteomes" id="UP001549321"/>
    </source>
</evidence>
<dbReference type="PROSITE" id="PS51257">
    <property type="entry name" value="PROKAR_LIPOPROTEIN"/>
    <property type="match status" value="1"/>
</dbReference>
<dbReference type="Gene3D" id="2.40.420.20">
    <property type="match status" value="1"/>
</dbReference>
<feature type="domain" description="Multidrug resistance protein MdtA-like barrel-sandwich hybrid" evidence="3">
    <location>
        <begin position="68"/>
        <end position="196"/>
    </location>
</feature>
<dbReference type="SUPFAM" id="SSF111369">
    <property type="entry name" value="HlyD-like secretion proteins"/>
    <property type="match status" value="1"/>
</dbReference>
<dbReference type="Pfam" id="PF25917">
    <property type="entry name" value="BSH_RND"/>
    <property type="match status" value="1"/>
</dbReference>
<feature type="domain" description="Multidrug resistance protein MdtA-like alpha-helical hairpin" evidence="2">
    <location>
        <begin position="102"/>
        <end position="171"/>
    </location>
</feature>
<evidence type="ECO:0000259" key="2">
    <source>
        <dbReference type="Pfam" id="PF25876"/>
    </source>
</evidence>
<evidence type="ECO:0000259" key="4">
    <source>
        <dbReference type="Pfam" id="PF25954"/>
    </source>
</evidence>
<proteinExistence type="inferred from homology"/>
<dbReference type="InterPro" id="IPR058637">
    <property type="entry name" value="YknX-like_C"/>
</dbReference>
<evidence type="ECO:0000259" key="5">
    <source>
        <dbReference type="Pfam" id="PF25989"/>
    </source>
</evidence>
<dbReference type="Proteomes" id="UP001549321">
    <property type="component" value="Unassembled WGS sequence"/>
</dbReference>
<name>A0ABV2QV00_9HYPH</name>
<sequence>MLGRMGTLAAGMVAASFGLILGGCSEEKPAPPPPRLVRTIVVEEKPLVLSAEGAGTIQARYVNNIGFLVSGRVLTRNVDVGASVKKGDLLASLDPVDYNSRLTAAQSQVTSAQAALDQAAGEESRFKQLLANGFTPQARYDQALKDLQTAQAGVVGAKANLKLAQDQLGYTQLHAPTEGVVTQTGANVGQVVQAGEMVVQLSSFNDRDGVFSISVIYIGAAKVGMPVKVWMQAKPSVTVQGVVREISPNADPVTGTYTVKVTLQDPPADMFIGAVVVGEVSNQGREVVTVPASAILQTGDTPEVWLVSADNSVKKVPVKVDRFNTDTVTISSGLSKGDRIVTAGVNALNDGQKVTVEKADAQ</sequence>
<evidence type="ECO:0000256" key="1">
    <source>
        <dbReference type="ARBA" id="ARBA00009477"/>
    </source>
</evidence>
<dbReference type="Pfam" id="PF25989">
    <property type="entry name" value="YknX_C"/>
    <property type="match status" value="1"/>
</dbReference>
<keyword evidence="7" id="KW-1185">Reference proteome</keyword>
<feature type="domain" description="YknX-like C-terminal permuted SH3-like" evidence="5">
    <location>
        <begin position="287"/>
        <end position="356"/>
    </location>
</feature>
<reference evidence="6 7" key="1">
    <citation type="submission" date="2024-06" db="EMBL/GenBank/DDBJ databases">
        <title>Sorghum-associated microbial communities from plants grown in Nebraska, USA.</title>
        <authorList>
            <person name="Schachtman D."/>
        </authorList>
    </citation>
    <scope>NUCLEOTIDE SEQUENCE [LARGE SCALE GENOMIC DNA]</scope>
    <source>
        <strain evidence="6 7">3207</strain>
    </source>
</reference>
<dbReference type="EMBL" id="JBEPSM010000001">
    <property type="protein sequence ID" value="MET4632857.1"/>
    <property type="molecule type" value="Genomic_DNA"/>
</dbReference>
<dbReference type="PANTHER" id="PTHR30469">
    <property type="entry name" value="MULTIDRUG RESISTANCE PROTEIN MDTA"/>
    <property type="match status" value="1"/>
</dbReference>
<dbReference type="InterPro" id="IPR006143">
    <property type="entry name" value="RND_pump_MFP"/>
</dbReference>
<evidence type="ECO:0000259" key="3">
    <source>
        <dbReference type="Pfam" id="PF25917"/>
    </source>
</evidence>
<comment type="similarity">
    <text evidence="1">Belongs to the membrane fusion protein (MFP) (TC 8.A.1) family.</text>
</comment>
<dbReference type="PANTHER" id="PTHR30469:SF38">
    <property type="entry name" value="HLYD FAMILY SECRETION PROTEIN"/>
    <property type="match status" value="1"/>
</dbReference>
<dbReference type="Pfam" id="PF25876">
    <property type="entry name" value="HH_MFP_RND"/>
    <property type="match status" value="1"/>
</dbReference>
<organism evidence="6 7">
    <name type="scientific">Kaistia defluvii</name>
    <dbReference type="NCBI Taxonomy" id="410841"/>
    <lineage>
        <taxon>Bacteria</taxon>
        <taxon>Pseudomonadati</taxon>
        <taxon>Pseudomonadota</taxon>
        <taxon>Alphaproteobacteria</taxon>
        <taxon>Hyphomicrobiales</taxon>
        <taxon>Kaistiaceae</taxon>
        <taxon>Kaistia</taxon>
    </lineage>
</organism>
<comment type="caution">
    <text evidence="6">The sequence shown here is derived from an EMBL/GenBank/DDBJ whole genome shotgun (WGS) entry which is preliminary data.</text>
</comment>